<keyword evidence="4 5" id="KW-0472">Membrane</keyword>
<evidence type="ECO:0000256" key="3">
    <source>
        <dbReference type="ARBA" id="ARBA00022989"/>
    </source>
</evidence>
<keyword evidence="2 5" id="KW-0812">Transmembrane</keyword>
<keyword evidence="3 5" id="KW-1133">Transmembrane helix</keyword>
<evidence type="ECO:0000256" key="1">
    <source>
        <dbReference type="ARBA" id="ARBA00004141"/>
    </source>
</evidence>
<gene>
    <name evidence="7" type="ORF">PRK78_002741</name>
</gene>
<proteinExistence type="predicted"/>
<dbReference type="PANTHER" id="PTHR21576:SF158">
    <property type="entry name" value="RIBOSOMAL RNA-PROCESSING PROTEIN 12-LIKE CONSERVED DOMAIN-CONTAINING PROTEIN"/>
    <property type="match status" value="1"/>
</dbReference>
<evidence type="ECO:0000256" key="2">
    <source>
        <dbReference type="ARBA" id="ARBA00022692"/>
    </source>
</evidence>
<reference evidence="7" key="1">
    <citation type="submission" date="2023-03" db="EMBL/GenBank/DDBJ databases">
        <title>Emydomyces testavorans Genome Sequence.</title>
        <authorList>
            <person name="Hoyer L."/>
        </authorList>
    </citation>
    <scope>NUCLEOTIDE SEQUENCE</scope>
    <source>
        <strain evidence="7">16-2883</strain>
    </source>
</reference>
<accession>A0AAF0DGX4</accession>
<organism evidence="7 8">
    <name type="scientific">Emydomyces testavorans</name>
    <dbReference type="NCBI Taxonomy" id="2070801"/>
    <lineage>
        <taxon>Eukaryota</taxon>
        <taxon>Fungi</taxon>
        <taxon>Dikarya</taxon>
        <taxon>Ascomycota</taxon>
        <taxon>Pezizomycotina</taxon>
        <taxon>Eurotiomycetes</taxon>
        <taxon>Eurotiomycetidae</taxon>
        <taxon>Onygenales</taxon>
        <taxon>Nannizziopsiaceae</taxon>
        <taxon>Emydomyces</taxon>
    </lineage>
</organism>
<evidence type="ECO:0008006" key="9">
    <source>
        <dbReference type="Google" id="ProtNLM"/>
    </source>
</evidence>
<comment type="subcellular location">
    <subcellularLocation>
        <location evidence="1">Membrane</location>
        <topology evidence="1">Multi-pass membrane protein</topology>
    </subcellularLocation>
</comment>
<evidence type="ECO:0000256" key="5">
    <source>
        <dbReference type="SAM" id="Phobius"/>
    </source>
</evidence>
<dbReference type="GO" id="GO:0000329">
    <property type="term" value="C:fungal-type vacuole membrane"/>
    <property type="evidence" value="ECO:0007669"/>
    <property type="project" value="TreeGrafter"/>
</dbReference>
<sequence length="151" mass="16365">MSRLWCIFASSVFCCIGQFAGMQISNPHHLILLAGSTGLAYGMLFGAYPSIVAHTFGIGGISQNWGVMTLAAVLGGNVFNLIYGSIYDRNSVISPDGDRDCRLGLGCYRTAYIVTFSAGLFGTVVTLWGIWHENKLLAKLRNGKKDQLHEA</sequence>
<feature type="chain" id="PRO_5042200386" description="Nodulin-like domain-containing protein" evidence="6">
    <location>
        <begin position="18"/>
        <end position="151"/>
    </location>
</feature>
<keyword evidence="6" id="KW-0732">Signal</keyword>
<feature type="signal peptide" evidence="6">
    <location>
        <begin position="1"/>
        <end position="17"/>
    </location>
</feature>
<dbReference type="Proteomes" id="UP001219355">
    <property type="component" value="Chromosome 2"/>
</dbReference>
<name>A0AAF0DGX4_9EURO</name>
<dbReference type="InterPro" id="IPR036259">
    <property type="entry name" value="MFS_trans_sf"/>
</dbReference>
<evidence type="ECO:0000256" key="6">
    <source>
        <dbReference type="SAM" id="SignalP"/>
    </source>
</evidence>
<evidence type="ECO:0000313" key="7">
    <source>
        <dbReference type="EMBL" id="WEW57276.1"/>
    </source>
</evidence>
<dbReference type="SUPFAM" id="SSF103473">
    <property type="entry name" value="MFS general substrate transporter"/>
    <property type="match status" value="1"/>
</dbReference>
<feature type="transmembrane region" description="Helical" evidence="5">
    <location>
        <begin position="30"/>
        <end position="53"/>
    </location>
</feature>
<dbReference type="EMBL" id="CP120628">
    <property type="protein sequence ID" value="WEW57276.1"/>
    <property type="molecule type" value="Genomic_DNA"/>
</dbReference>
<protein>
    <recommendedName>
        <fullName evidence="9">Nodulin-like domain-containing protein</fullName>
    </recommendedName>
</protein>
<dbReference type="AlphaFoldDB" id="A0AAF0DGX4"/>
<evidence type="ECO:0000256" key="4">
    <source>
        <dbReference type="ARBA" id="ARBA00023136"/>
    </source>
</evidence>
<feature type="transmembrane region" description="Helical" evidence="5">
    <location>
        <begin position="112"/>
        <end position="131"/>
    </location>
</feature>
<dbReference type="PANTHER" id="PTHR21576">
    <property type="entry name" value="UNCHARACTERIZED NODULIN-LIKE PROTEIN"/>
    <property type="match status" value="1"/>
</dbReference>
<evidence type="ECO:0000313" key="8">
    <source>
        <dbReference type="Proteomes" id="UP001219355"/>
    </source>
</evidence>
<feature type="transmembrane region" description="Helical" evidence="5">
    <location>
        <begin position="65"/>
        <end position="86"/>
    </location>
</feature>
<keyword evidence="8" id="KW-1185">Reference proteome</keyword>